<evidence type="ECO:0000313" key="8">
    <source>
        <dbReference type="Proteomes" id="UP000476030"/>
    </source>
</evidence>
<dbReference type="NCBIfam" id="TIGR01280">
    <property type="entry name" value="xseB"/>
    <property type="match status" value="1"/>
</dbReference>
<dbReference type="GO" id="GO:0005829">
    <property type="term" value="C:cytosol"/>
    <property type="evidence" value="ECO:0007669"/>
    <property type="project" value="TreeGrafter"/>
</dbReference>
<keyword evidence="2 6" id="KW-0963">Cytoplasm</keyword>
<sequence length="85" mass="9455">MSDPNSQEIPADIAKMSFEEALQELEKIVEKLDSGQVDLDQSIDIYTRGSLLKQHCDAKLRNAQERVDKIVGKNGNLSVEPANVE</sequence>
<dbReference type="EC" id="3.1.11.6" evidence="6"/>
<dbReference type="AlphaFoldDB" id="A0A6L8WBM3"/>
<dbReference type="RefSeq" id="WP_161316685.1">
    <property type="nucleotide sequence ID" value="NZ_WTUW01000009.1"/>
</dbReference>
<dbReference type="Gene3D" id="1.10.287.1040">
    <property type="entry name" value="Exonuclease VII, small subunit"/>
    <property type="match status" value="1"/>
</dbReference>
<evidence type="ECO:0000256" key="4">
    <source>
        <dbReference type="ARBA" id="ARBA00022801"/>
    </source>
</evidence>
<keyword evidence="3 6" id="KW-0540">Nuclease</keyword>
<dbReference type="GO" id="GO:0008855">
    <property type="term" value="F:exodeoxyribonuclease VII activity"/>
    <property type="evidence" value="ECO:0007669"/>
    <property type="project" value="UniProtKB-UniRule"/>
</dbReference>
<evidence type="ECO:0000313" key="7">
    <source>
        <dbReference type="EMBL" id="MZR32114.1"/>
    </source>
</evidence>
<keyword evidence="5 6" id="KW-0269">Exonuclease</keyword>
<dbReference type="PANTHER" id="PTHR34137:SF1">
    <property type="entry name" value="EXODEOXYRIBONUCLEASE 7 SMALL SUBUNIT"/>
    <property type="match status" value="1"/>
</dbReference>
<dbReference type="HAMAP" id="MF_00337">
    <property type="entry name" value="Exonuc_7_S"/>
    <property type="match status" value="1"/>
</dbReference>
<evidence type="ECO:0000256" key="6">
    <source>
        <dbReference type="HAMAP-Rule" id="MF_00337"/>
    </source>
</evidence>
<dbReference type="Pfam" id="PF02609">
    <property type="entry name" value="Exonuc_VII_S"/>
    <property type="match status" value="1"/>
</dbReference>
<comment type="caution">
    <text evidence="7">The sequence shown here is derived from an EMBL/GenBank/DDBJ whole genome shotgun (WGS) entry which is preliminary data.</text>
</comment>
<comment type="subunit">
    <text evidence="6">Heterooligomer composed of large and small subunits.</text>
</comment>
<dbReference type="Proteomes" id="UP000476030">
    <property type="component" value="Unassembled WGS sequence"/>
</dbReference>
<dbReference type="GO" id="GO:0006308">
    <property type="term" value="P:DNA catabolic process"/>
    <property type="evidence" value="ECO:0007669"/>
    <property type="project" value="UniProtKB-UniRule"/>
</dbReference>
<comment type="subcellular location">
    <subcellularLocation>
        <location evidence="6">Cytoplasm</location>
    </subcellularLocation>
</comment>
<comment type="function">
    <text evidence="6">Bidirectionally degrades single-stranded DNA into large acid-insoluble oligonucleotides, which are then degraded further into small acid-soluble oligonucleotides.</text>
</comment>
<evidence type="ECO:0000256" key="3">
    <source>
        <dbReference type="ARBA" id="ARBA00022722"/>
    </source>
</evidence>
<organism evidence="7 8">
    <name type="scientific">Sneathiella litorea</name>
    <dbReference type="NCBI Taxonomy" id="2606216"/>
    <lineage>
        <taxon>Bacteria</taxon>
        <taxon>Pseudomonadati</taxon>
        <taxon>Pseudomonadota</taxon>
        <taxon>Alphaproteobacteria</taxon>
        <taxon>Sneathiellales</taxon>
        <taxon>Sneathiellaceae</taxon>
        <taxon>Sneathiella</taxon>
    </lineage>
</organism>
<dbReference type="PANTHER" id="PTHR34137">
    <property type="entry name" value="EXODEOXYRIBONUCLEASE 7 SMALL SUBUNIT"/>
    <property type="match status" value="1"/>
</dbReference>
<gene>
    <name evidence="6" type="primary">xseB</name>
    <name evidence="7" type="ORF">GQE98_15860</name>
</gene>
<evidence type="ECO:0000256" key="2">
    <source>
        <dbReference type="ARBA" id="ARBA00022490"/>
    </source>
</evidence>
<dbReference type="InterPro" id="IPR003761">
    <property type="entry name" value="Exonuc_VII_S"/>
</dbReference>
<dbReference type="InterPro" id="IPR037004">
    <property type="entry name" value="Exonuc_VII_ssu_sf"/>
</dbReference>
<keyword evidence="8" id="KW-1185">Reference proteome</keyword>
<dbReference type="NCBIfam" id="NF002139">
    <property type="entry name" value="PRK00977.1-3"/>
    <property type="match status" value="1"/>
</dbReference>
<proteinExistence type="inferred from homology"/>
<dbReference type="SUPFAM" id="SSF116842">
    <property type="entry name" value="XseB-like"/>
    <property type="match status" value="1"/>
</dbReference>
<comment type="similarity">
    <text evidence="1 6">Belongs to the XseB family.</text>
</comment>
<evidence type="ECO:0000256" key="1">
    <source>
        <dbReference type="ARBA" id="ARBA00009998"/>
    </source>
</evidence>
<protein>
    <recommendedName>
        <fullName evidence="6">Exodeoxyribonuclease 7 small subunit</fullName>
        <ecNumber evidence="6">3.1.11.6</ecNumber>
    </recommendedName>
    <alternativeName>
        <fullName evidence="6">Exodeoxyribonuclease VII small subunit</fullName>
        <shortName evidence="6">Exonuclease VII small subunit</shortName>
    </alternativeName>
</protein>
<dbReference type="EMBL" id="WTUW01000009">
    <property type="protein sequence ID" value="MZR32114.1"/>
    <property type="molecule type" value="Genomic_DNA"/>
</dbReference>
<accession>A0A6L8WBM3</accession>
<name>A0A6L8WBM3_9PROT</name>
<keyword evidence="4 6" id="KW-0378">Hydrolase</keyword>
<comment type="catalytic activity">
    <reaction evidence="6">
        <text>Exonucleolytic cleavage in either 5'- to 3'- or 3'- to 5'-direction to yield nucleoside 5'-phosphates.</text>
        <dbReference type="EC" id="3.1.11.6"/>
    </reaction>
</comment>
<evidence type="ECO:0000256" key="5">
    <source>
        <dbReference type="ARBA" id="ARBA00022839"/>
    </source>
</evidence>
<dbReference type="GO" id="GO:0009318">
    <property type="term" value="C:exodeoxyribonuclease VII complex"/>
    <property type="evidence" value="ECO:0007669"/>
    <property type="project" value="UniProtKB-UniRule"/>
</dbReference>
<reference evidence="7 8" key="1">
    <citation type="submission" date="2019-12" db="EMBL/GenBank/DDBJ databases">
        <title>Snethiella sp. nov. sp. isolated from sea sand.</title>
        <authorList>
            <person name="Kim J."/>
            <person name="Jeong S.E."/>
            <person name="Jung H.S."/>
            <person name="Jeon C.O."/>
        </authorList>
    </citation>
    <scope>NUCLEOTIDE SEQUENCE [LARGE SCALE GENOMIC DNA]</scope>
    <source>
        <strain evidence="7 8">DP05</strain>
    </source>
</reference>